<dbReference type="GO" id="GO:0046872">
    <property type="term" value="F:metal ion binding"/>
    <property type="evidence" value="ECO:0007669"/>
    <property type="project" value="UniProtKB-KW"/>
</dbReference>
<dbReference type="GO" id="GO:0005886">
    <property type="term" value="C:plasma membrane"/>
    <property type="evidence" value="ECO:0007669"/>
    <property type="project" value="UniProtKB-SubCell"/>
</dbReference>
<keyword evidence="6 8" id="KW-0472">Membrane</keyword>
<dbReference type="Pfam" id="PF00953">
    <property type="entry name" value="Glycos_transf_4"/>
    <property type="match status" value="1"/>
</dbReference>
<dbReference type="PANTHER" id="PTHR22926">
    <property type="entry name" value="PHOSPHO-N-ACETYLMURAMOYL-PENTAPEPTIDE-TRANSFERASE"/>
    <property type="match status" value="1"/>
</dbReference>
<feature type="transmembrane region" description="Helical" evidence="8">
    <location>
        <begin position="12"/>
        <end position="31"/>
    </location>
</feature>
<keyword evidence="7" id="KW-0460">Magnesium</keyword>
<dbReference type="GO" id="GO:0009103">
    <property type="term" value="P:lipopolysaccharide biosynthetic process"/>
    <property type="evidence" value="ECO:0007669"/>
    <property type="project" value="TreeGrafter"/>
</dbReference>
<keyword evidence="5 8" id="KW-1133">Transmembrane helix</keyword>
<keyword evidence="7" id="KW-0479">Metal-binding</keyword>
<evidence type="ECO:0000256" key="1">
    <source>
        <dbReference type="ARBA" id="ARBA00004651"/>
    </source>
</evidence>
<dbReference type="GO" id="GO:0044038">
    <property type="term" value="P:cell wall macromolecule biosynthetic process"/>
    <property type="evidence" value="ECO:0007669"/>
    <property type="project" value="TreeGrafter"/>
</dbReference>
<evidence type="ECO:0000256" key="8">
    <source>
        <dbReference type="SAM" id="Phobius"/>
    </source>
</evidence>
<feature type="transmembrane region" description="Helical" evidence="8">
    <location>
        <begin position="247"/>
        <end position="269"/>
    </location>
</feature>
<feature type="transmembrane region" description="Helical" evidence="8">
    <location>
        <begin position="218"/>
        <end position="235"/>
    </location>
</feature>
<feature type="binding site" evidence="7">
    <location>
        <position position="217"/>
    </location>
    <ligand>
        <name>Mg(2+)</name>
        <dbReference type="ChEBI" id="CHEBI:18420"/>
    </ligand>
</feature>
<keyword evidence="3 9" id="KW-0808">Transferase</keyword>
<keyword evidence="4 8" id="KW-0812">Transmembrane</keyword>
<dbReference type="PROSITE" id="PS01348">
    <property type="entry name" value="MRAY_2"/>
    <property type="match status" value="1"/>
</dbReference>
<evidence type="ECO:0000256" key="2">
    <source>
        <dbReference type="ARBA" id="ARBA00022475"/>
    </source>
</evidence>
<dbReference type="InterPro" id="IPR018480">
    <property type="entry name" value="PNAcMuramoyl-5peptid_Trfase_CS"/>
</dbReference>
<evidence type="ECO:0000256" key="3">
    <source>
        <dbReference type="ARBA" id="ARBA00022679"/>
    </source>
</evidence>
<sequence length="356" mass="38339">MNALGIQLGLSSLWAFLVALFAVPSIIYIAHLKNMLDTPNVRTVHESLTPRLGGVAVFAGFMSALTIFAPLNNGVQQLLAGCIVLFFVGLKDDLVSISVSKKFIGQLLATGIVMIMADVRITSFQGILGIGVLPIGISYAFTFFAIVGITNAINLIDGLDGLAGSIVLIIVSTFGYYFYQYGGDQFGNYVFVSVCVIGGILGFLRYNFHKATIFMGDTGSLVCGFIVSILTIQFIEMGLKVGQPFASSAPSVAAGILFVPLFDTLRVFIVRMMAGRSPFSPDKNHVHHRILAMGFQQISTVILLGLLNVVVILFVINFAYLGNTLLICALVAFSLVLSVFLGVYHSRAERQRVASN</sequence>
<evidence type="ECO:0000256" key="4">
    <source>
        <dbReference type="ARBA" id="ARBA00022692"/>
    </source>
</evidence>
<dbReference type="RefSeq" id="WP_246399038.1">
    <property type="nucleotide sequence ID" value="NZ_JACHGG010000004.1"/>
</dbReference>
<accession>A0A7W9WE31</accession>
<organism evidence="9 10">
    <name type="scientific">Hymenobacter luteus</name>
    <dbReference type="NCBI Taxonomy" id="1411122"/>
    <lineage>
        <taxon>Bacteria</taxon>
        <taxon>Pseudomonadati</taxon>
        <taxon>Bacteroidota</taxon>
        <taxon>Cytophagia</taxon>
        <taxon>Cytophagales</taxon>
        <taxon>Hymenobacteraceae</taxon>
        <taxon>Hymenobacter</taxon>
    </lineage>
</organism>
<evidence type="ECO:0000256" key="7">
    <source>
        <dbReference type="PIRSR" id="PIRSR600715-1"/>
    </source>
</evidence>
<keyword evidence="2" id="KW-1003">Cell membrane</keyword>
<dbReference type="EMBL" id="JACHGG010000004">
    <property type="protein sequence ID" value="MBB6060262.1"/>
    <property type="molecule type" value="Genomic_DNA"/>
</dbReference>
<gene>
    <name evidence="9" type="ORF">HNQ93_003128</name>
</gene>
<dbReference type="PANTHER" id="PTHR22926:SF3">
    <property type="entry name" value="UNDECAPRENYL-PHOSPHATE ALPHA-N-ACETYLGLUCOSAMINYL 1-PHOSPHATE TRANSFERASE"/>
    <property type="match status" value="1"/>
</dbReference>
<reference evidence="9 10" key="1">
    <citation type="submission" date="2020-08" db="EMBL/GenBank/DDBJ databases">
        <title>Genomic Encyclopedia of Type Strains, Phase IV (KMG-IV): sequencing the most valuable type-strain genomes for metagenomic binning, comparative biology and taxonomic classification.</title>
        <authorList>
            <person name="Goeker M."/>
        </authorList>
    </citation>
    <scope>NUCLEOTIDE SEQUENCE [LARGE SCALE GENOMIC DNA]</scope>
    <source>
        <strain evidence="9 10">DSM 26718</strain>
    </source>
</reference>
<dbReference type="Proteomes" id="UP000532746">
    <property type="component" value="Unassembled WGS sequence"/>
</dbReference>
<comment type="cofactor">
    <cofactor evidence="7">
        <name>Mg(2+)</name>
        <dbReference type="ChEBI" id="CHEBI:18420"/>
    </cofactor>
</comment>
<dbReference type="CDD" id="cd06853">
    <property type="entry name" value="GT_WecA_like"/>
    <property type="match status" value="1"/>
</dbReference>
<evidence type="ECO:0000313" key="9">
    <source>
        <dbReference type="EMBL" id="MBB6060262.1"/>
    </source>
</evidence>
<dbReference type="InterPro" id="IPR000715">
    <property type="entry name" value="Glycosyl_transferase_4"/>
</dbReference>
<keyword evidence="10" id="KW-1185">Reference proteome</keyword>
<name>A0A7W9WE31_9BACT</name>
<evidence type="ECO:0000256" key="6">
    <source>
        <dbReference type="ARBA" id="ARBA00023136"/>
    </source>
</evidence>
<feature type="transmembrane region" description="Helical" evidence="8">
    <location>
        <begin position="75"/>
        <end position="91"/>
    </location>
</feature>
<feature type="transmembrane region" description="Helical" evidence="8">
    <location>
        <begin position="324"/>
        <end position="344"/>
    </location>
</feature>
<comment type="caution">
    <text evidence="9">The sequence shown here is derived from an EMBL/GenBank/DDBJ whole genome shotgun (WGS) entry which is preliminary data.</text>
</comment>
<feature type="transmembrane region" description="Helical" evidence="8">
    <location>
        <begin position="103"/>
        <end position="121"/>
    </location>
</feature>
<feature type="binding site" evidence="7">
    <location>
        <position position="154"/>
    </location>
    <ligand>
        <name>Mg(2+)</name>
        <dbReference type="ChEBI" id="CHEBI:18420"/>
    </ligand>
</feature>
<dbReference type="GO" id="GO:0016780">
    <property type="term" value="F:phosphotransferase activity, for other substituted phosphate groups"/>
    <property type="evidence" value="ECO:0007669"/>
    <property type="project" value="InterPro"/>
</dbReference>
<feature type="transmembrane region" description="Helical" evidence="8">
    <location>
        <begin position="290"/>
        <end position="318"/>
    </location>
</feature>
<feature type="transmembrane region" description="Helical" evidence="8">
    <location>
        <begin position="52"/>
        <end position="69"/>
    </location>
</feature>
<evidence type="ECO:0000313" key="10">
    <source>
        <dbReference type="Proteomes" id="UP000532746"/>
    </source>
</evidence>
<evidence type="ECO:0000256" key="5">
    <source>
        <dbReference type="ARBA" id="ARBA00022989"/>
    </source>
</evidence>
<dbReference type="GO" id="GO:0071555">
    <property type="term" value="P:cell wall organization"/>
    <property type="evidence" value="ECO:0007669"/>
    <property type="project" value="TreeGrafter"/>
</dbReference>
<proteinExistence type="predicted"/>
<feature type="transmembrane region" description="Helical" evidence="8">
    <location>
        <begin position="186"/>
        <end position="206"/>
    </location>
</feature>
<comment type="subcellular location">
    <subcellularLocation>
        <location evidence="1">Cell membrane</location>
        <topology evidence="1">Multi-pass membrane protein</topology>
    </subcellularLocation>
</comment>
<dbReference type="AlphaFoldDB" id="A0A7W9WE31"/>
<feature type="transmembrane region" description="Helical" evidence="8">
    <location>
        <begin position="127"/>
        <end position="149"/>
    </location>
</feature>
<feature type="transmembrane region" description="Helical" evidence="8">
    <location>
        <begin position="161"/>
        <end position="180"/>
    </location>
</feature>
<protein>
    <submittedName>
        <fullName evidence="9">UDP-N-acetylmuramyl pentapeptide phosphotransferase/UDP-N-acetylglucosamine-1-phosphate transferase</fullName>
    </submittedName>
</protein>